<dbReference type="InterPro" id="IPR011335">
    <property type="entry name" value="Restrct_endonuc-II-like"/>
</dbReference>
<evidence type="ECO:0000259" key="2">
    <source>
        <dbReference type="Pfam" id="PF23400"/>
    </source>
</evidence>
<dbReference type="Pfam" id="PF23400">
    <property type="entry name" value="CARF_Card1"/>
    <property type="match status" value="1"/>
</dbReference>
<dbReference type="PATRIC" id="fig|945713.3.peg.1205"/>
<dbReference type="Gene3D" id="3.40.50.10770">
    <property type="entry name" value="Hypothetical protein VC1899 like domain (Restriction endonuclease-like)"/>
    <property type="match status" value="1"/>
</dbReference>
<organism evidence="3 4">
    <name type="scientific">Ignavibacterium album (strain DSM 19864 / JCM 16511 / NBRC 101810 / Mat9-16)</name>
    <dbReference type="NCBI Taxonomy" id="945713"/>
    <lineage>
        <taxon>Bacteria</taxon>
        <taxon>Pseudomonadati</taxon>
        <taxon>Ignavibacteriota</taxon>
        <taxon>Ignavibacteria</taxon>
        <taxon>Ignavibacteriales</taxon>
        <taxon>Ignavibacteriaceae</taxon>
        <taxon>Ignavibacterium</taxon>
    </lineage>
</organism>
<dbReference type="EMBL" id="CP003418">
    <property type="protein sequence ID" value="AFH48912.1"/>
    <property type="molecule type" value="Genomic_DNA"/>
</dbReference>
<dbReference type="InterPro" id="IPR011856">
    <property type="entry name" value="tRNA_endonuc-like_dom_sf"/>
</dbReference>
<dbReference type="OrthoDB" id="9785117at2"/>
<name>I0AIV5_IGNAJ</name>
<dbReference type="Proteomes" id="UP000007394">
    <property type="component" value="Chromosome"/>
</dbReference>
<accession>I0AIV5</accession>
<dbReference type="SUPFAM" id="SSF52980">
    <property type="entry name" value="Restriction endonuclease-like"/>
    <property type="match status" value="1"/>
</dbReference>
<feature type="domain" description="Card1 endonuclease" evidence="1">
    <location>
        <begin position="231"/>
        <end position="340"/>
    </location>
</feature>
<dbReference type="Pfam" id="PF09002">
    <property type="entry name" value="Card1_endonuc"/>
    <property type="match status" value="1"/>
</dbReference>
<dbReference type="HOGENOM" id="CLU_051128_0_0_10"/>
<dbReference type="KEGG" id="ial:IALB_1201"/>
<protein>
    <recommendedName>
        <fullName evidence="5">DUF1887 family protein</fullName>
    </recommendedName>
</protein>
<sequence>MNTIFCLVSRQAMANVLPVLMFKPKNVFLLATPEEKSCADNLEKLFKSKKINVQRKDGLDAYDYIGFKNFVKQQLEMQSDDIWLNVTGGTKLMALAAYEAFAEKDKKIIYCDTEHQKIISLFPDYSVTELKAELTIEDYLNSYGYSIEEIRQIESVEDYFDLFSFIEYNNSMSSFIEMFNTIREHLASENKVKQPKFTVTSNDQLFQFQKNYDKYFIQFGKQKKSSIKVELTNFKSGDWLEYYIFYILKKKQNLSPLVGVKLKNQEGVENEIDVMVLKDYRLNIFSCKSGKKDNQFDLYQLETLRSITSGTFGKGIFVTANRHSEKFLNRAKELSIMVIQVNNKLNFDL</sequence>
<dbReference type="InterPro" id="IPR056339">
    <property type="entry name" value="CARF_Card1"/>
</dbReference>
<dbReference type="InterPro" id="IPR015093">
    <property type="entry name" value="Card1_endonucl_dom"/>
</dbReference>
<evidence type="ECO:0000259" key="1">
    <source>
        <dbReference type="Pfam" id="PF09002"/>
    </source>
</evidence>
<evidence type="ECO:0000313" key="4">
    <source>
        <dbReference type="Proteomes" id="UP000007394"/>
    </source>
</evidence>
<evidence type="ECO:0000313" key="3">
    <source>
        <dbReference type="EMBL" id="AFH48912.1"/>
    </source>
</evidence>
<dbReference type="STRING" id="945713.IALB_1201"/>
<reference evidence="3 4" key="1">
    <citation type="journal article" date="2012" name="Front. Microbiol.">
        <title>Complete genome of Ignavibacterium album, a metabolically versatile, flagellated, facultative anaerobe from the phylum Chlorobi.</title>
        <authorList>
            <person name="Liu Z."/>
            <person name="Frigaard N.-U."/>
            <person name="Vogl K."/>
            <person name="Iino T."/>
            <person name="Ohkuma M."/>
            <person name="Overmann J."/>
            <person name="Bryant D.A."/>
        </authorList>
    </citation>
    <scope>NUCLEOTIDE SEQUENCE [LARGE SCALE GENOMIC DNA]</scope>
    <source>
        <strain evidence="4">DSM 19864 / JCM 16511 / NBRC 101810 / Mat9-16</strain>
    </source>
</reference>
<proteinExistence type="predicted"/>
<dbReference type="AlphaFoldDB" id="I0AIV5"/>
<feature type="domain" description="Card1 CARF" evidence="2">
    <location>
        <begin position="5"/>
        <end position="139"/>
    </location>
</feature>
<dbReference type="GO" id="GO:0003676">
    <property type="term" value="F:nucleic acid binding"/>
    <property type="evidence" value="ECO:0007669"/>
    <property type="project" value="InterPro"/>
</dbReference>
<dbReference type="Gene3D" id="3.40.1350.10">
    <property type="match status" value="1"/>
</dbReference>
<keyword evidence="4" id="KW-1185">Reference proteome</keyword>
<gene>
    <name evidence="3" type="ordered locus">IALB_1201</name>
</gene>
<dbReference type="eggNOG" id="COG4006">
    <property type="taxonomic scope" value="Bacteria"/>
</dbReference>
<evidence type="ECO:0008006" key="5">
    <source>
        <dbReference type="Google" id="ProtNLM"/>
    </source>
</evidence>